<sequence>MATTTNTADGTTIWNCRPYIDYINLEKFDEKASKDNRVNWWERFSNMALQGFWSDTMKILQEPDAHSVQGLIHAAIRDCFTQLPKSTHHDWKQMSHRFRKLYIDTTGSYSERYFTMKMTDHETPLQFSYRLNAAAFFYRLNADAVKAEVKFKSSSKLRVSHIGRYIKKLQNDQLKTALEGHRFQSIADLNVHYVATKMCGVKKVMTPQLLRSPEISVPTTFTKADLRIVDRLDNPEVFADQAEAHSKPISEFPNGGIDGEVFRIAENQHWTSPNPHPGQGAIRPENWDGFCEKCRKWGTLKSTVGPE</sequence>
<keyword evidence="2" id="KW-1185">Reference proteome</keyword>
<organism evidence="1 2">
    <name type="scientific">Phytophthora megakarya</name>
    <dbReference type="NCBI Taxonomy" id="4795"/>
    <lineage>
        <taxon>Eukaryota</taxon>
        <taxon>Sar</taxon>
        <taxon>Stramenopiles</taxon>
        <taxon>Oomycota</taxon>
        <taxon>Peronosporomycetes</taxon>
        <taxon>Peronosporales</taxon>
        <taxon>Peronosporaceae</taxon>
        <taxon>Phytophthora</taxon>
    </lineage>
</organism>
<comment type="caution">
    <text evidence="1">The sequence shown here is derived from an EMBL/GenBank/DDBJ whole genome shotgun (WGS) entry which is preliminary data.</text>
</comment>
<dbReference type="Proteomes" id="UP000198211">
    <property type="component" value="Unassembled WGS sequence"/>
</dbReference>
<dbReference type="EMBL" id="NBNE01004979">
    <property type="protein sequence ID" value="OWZ04417.1"/>
    <property type="molecule type" value="Genomic_DNA"/>
</dbReference>
<proteinExistence type="predicted"/>
<protein>
    <recommendedName>
        <fullName evidence="3">Eukaryotic/viral aspartic protease</fullName>
    </recommendedName>
</protein>
<reference evidence="2" key="1">
    <citation type="submission" date="2017-03" db="EMBL/GenBank/DDBJ databases">
        <title>Phytopthora megakarya and P. palmivora, two closely related causual agents of cacao black pod achieved similar genome size and gene model numbers by different mechanisms.</title>
        <authorList>
            <person name="Ali S."/>
            <person name="Shao J."/>
            <person name="Larry D.J."/>
            <person name="Kronmiller B."/>
            <person name="Shen D."/>
            <person name="Strem M.D."/>
            <person name="Melnick R.L."/>
            <person name="Guiltinan M.J."/>
            <person name="Tyler B.M."/>
            <person name="Meinhardt L.W."/>
            <person name="Bailey B.A."/>
        </authorList>
    </citation>
    <scope>NUCLEOTIDE SEQUENCE [LARGE SCALE GENOMIC DNA]</scope>
    <source>
        <strain evidence="2">zdho120</strain>
    </source>
</reference>
<gene>
    <name evidence="1" type="ORF">PHMEG_00023686</name>
</gene>
<accession>A0A225VI10</accession>
<evidence type="ECO:0000313" key="2">
    <source>
        <dbReference type="Proteomes" id="UP000198211"/>
    </source>
</evidence>
<dbReference type="STRING" id="4795.A0A225VI10"/>
<name>A0A225VI10_9STRA</name>
<evidence type="ECO:0008006" key="3">
    <source>
        <dbReference type="Google" id="ProtNLM"/>
    </source>
</evidence>
<dbReference type="AlphaFoldDB" id="A0A225VI10"/>
<dbReference type="OrthoDB" id="167584at2759"/>
<evidence type="ECO:0000313" key="1">
    <source>
        <dbReference type="EMBL" id="OWZ04417.1"/>
    </source>
</evidence>